<gene>
    <name evidence="1" type="ORF">PFR_JS10_464</name>
</gene>
<dbReference type="AlphaFoldDB" id="A0A2C7AND6"/>
<reference evidence="1" key="1">
    <citation type="submission" date="2016-05" db="EMBL/GenBank/DDBJ databases">
        <authorList>
            <person name="Lavstsen T."/>
            <person name="Jespersen J.S."/>
        </authorList>
    </citation>
    <scope>NUCLEOTIDE SEQUENCE</scope>
    <source>
        <strain evidence="1">PFRJS10</strain>
    </source>
</reference>
<dbReference type="CDD" id="cd18809">
    <property type="entry name" value="SF1_C_RecD"/>
    <property type="match status" value="1"/>
</dbReference>
<evidence type="ECO:0000313" key="1">
    <source>
        <dbReference type="EMBL" id="SBN38107.1"/>
    </source>
</evidence>
<sequence length="340" mass="36612">MRLPNLGYAVTAFRAQGVTTDTAHVLVEPTSTRETFYVAMTRGRHSNRAYVTLDRADDHAQPHPGDDPHATARSVLYGVLQHSGAELSAHETTVAEQEQWGSIAQLAAEYETIAAAAQHDRWATLIRGSGLTDDQADSAIESDAFGPLAAELRRAEANHHDVDALLPRLVAARGFSDADDIAAVLHYRVERATSRPAGSGRTRKPPRLIVGLIPQAHGVTDAEMRAALDEREDLLEARTVAMLDTALAETAPWTVALGTAPNDRRQAATWRKAARVVAAYRDRYRITDDTPLGGPPESAAQKIDAARARAALDQARVAAEALDDAHVVRSPSRGGPSRAL</sequence>
<dbReference type="RefSeq" id="WP_260272849.1">
    <property type="nucleotide sequence ID" value="NZ_JBJDUN010000017.1"/>
</dbReference>
<dbReference type="InterPro" id="IPR027417">
    <property type="entry name" value="P-loop_NTPase"/>
</dbReference>
<accession>A0A2C7AND6</accession>
<proteinExistence type="predicted"/>
<evidence type="ECO:0008006" key="2">
    <source>
        <dbReference type="Google" id="ProtNLM"/>
    </source>
</evidence>
<name>A0A2C7AND6_9ACTN</name>
<protein>
    <recommendedName>
        <fullName evidence="2">TrwC relaxase</fullName>
    </recommendedName>
</protein>
<dbReference type="SUPFAM" id="SSF52540">
    <property type="entry name" value="P-loop containing nucleoside triphosphate hydrolases"/>
    <property type="match status" value="1"/>
</dbReference>
<dbReference type="EMBL" id="LT576035">
    <property type="protein sequence ID" value="SBN38107.1"/>
    <property type="molecule type" value="Genomic_DNA"/>
</dbReference>
<organism evidence="1">
    <name type="scientific">Propionibacterium freudenreichii</name>
    <dbReference type="NCBI Taxonomy" id="1744"/>
    <lineage>
        <taxon>Bacteria</taxon>
        <taxon>Bacillati</taxon>
        <taxon>Actinomycetota</taxon>
        <taxon>Actinomycetes</taxon>
        <taxon>Propionibacteriales</taxon>
        <taxon>Propionibacteriaceae</taxon>
        <taxon>Propionibacterium</taxon>
    </lineage>
</organism>